<keyword evidence="2" id="KW-0723">Serine/threonine-protein kinase</keyword>
<keyword evidence="4 14" id="KW-0812">Transmembrane</keyword>
<evidence type="ECO:0000256" key="14">
    <source>
        <dbReference type="SAM" id="Phobius"/>
    </source>
</evidence>
<evidence type="ECO:0000256" key="15">
    <source>
        <dbReference type="SAM" id="SignalP"/>
    </source>
</evidence>
<dbReference type="Gene3D" id="3.30.200.20">
    <property type="entry name" value="Phosphorylase Kinase, domain 1"/>
    <property type="match status" value="2"/>
</dbReference>
<dbReference type="Gene3D" id="2.10.25.10">
    <property type="entry name" value="Laminin"/>
    <property type="match status" value="1"/>
</dbReference>
<dbReference type="AlphaFoldDB" id="A0A3S3M7B5"/>
<dbReference type="GO" id="GO:0007166">
    <property type="term" value="P:cell surface receptor signaling pathway"/>
    <property type="evidence" value="ECO:0007669"/>
    <property type="project" value="InterPro"/>
</dbReference>
<dbReference type="InterPro" id="IPR001881">
    <property type="entry name" value="EGF-like_Ca-bd_dom"/>
</dbReference>
<dbReference type="PANTHER" id="PTHR27005">
    <property type="entry name" value="WALL-ASSOCIATED RECEPTOR KINASE-LIKE 21"/>
    <property type="match status" value="1"/>
</dbReference>
<dbReference type="CDD" id="cd14066">
    <property type="entry name" value="STKc_IRAK"/>
    <property type="match status" value="1"/>
</dbReference>
<dbReference type="GO" id="GO:0030247">
    <property type="term" value="F:polysaccharide binding"/>
    <property type="evidence" value="ECO:0007669"/>
    <property type="project" value="InterPro"/>
</dbReference>
<dbReference type="InterPro" id="IPR001245">
    <property type="entry name" value="Ser-Thr/Tyr_kinase_cat_dom"/>
</dbReference>
<dbReference type="InterPro" id="IPR045274">
    <property type="entry name" value="WAK-like"/>
</dbReference>
<evidence type="ECO:0000256" key="8">
    <source>
        <dbReference type="ARBA" id="ARBA00022840"/>
    </source>
</evidence>
<feature type="binding site" evidence="13">
    <location>
        <position position="1094"/>
    </location>
    <ligand>
        <name>ATP</name>
        <dbReference type="ChEBI" id="CHEBI:30616"/>
    </ligand>
</feature>
<evidence type="ECO:0000256" key="6">
    <source>
        <dbReference type="ARBA" id="ARBA00022741"/>
    </source>
</evidence>
<dbReference type="FunFam" id="1.10.510.10:FF:000084">
    <property type="entry name" value="Wall-associated receptor kinase 2"/>
    <property type="match status" value="1"/>
</dbReference>
<dbReference type="GO" id="GO:0005509">
    <property type="term" value="F:calcium ion binding"/>
    <property type="evidence" value="ECO:0007669"/>
    <property type="project" value="InterPro"/>
</dbReference>
<dbReference type="STRING" id="337451.A0A3S3M7B5"/>
<dbReference type="PANTHER" id="PTHR27005:SF283">
    <property type="entry name" value="OS02G0633066 PROTEIN"/>
    <property type="match status" value="1"/>
</dbReference>
<keyword evidence="5 15" id="KW-0732">Signal</keyword>
<dbReference type="InterPro" id="IPR000719">
    <property type="entry name" value="Prot_kinase_dom"/>
</dbReference>
<evidence type="ECO:0000256" key="2">
    <source>
        <dbReference type="ARBA" id="ARBA00022527"/>
    </source>
</evidence>
<dbReference type="SMART" id="SM00179">
    <property type="entry name" value="EGF_CA"/>
    <property type="match status" value="2"/>
</dbReference>
<keyword evidence="12" id="KW-0325">Glycoprotein</keyword>
<evidence type="ECO:0000256" key="1">
    <source>
        <dbReference type="ARBA" id="ARBA00004479"/>
    </source>
</evidence>
<keyword evidence="9 14" id="KW-1133">Transmembrane helix</keyword>
<proteinExistence type="predicted"/>
<keyword evidence="10 14" id="KW-0472">Membrane</keyword>
<dbReference type="Gene3D" id="2.90.20.10">
    <property type="entry name" value="Plasmodium vivax P25 domain"/>
    <property type="match status" value="1"/>
</dbReference>
<feature type="domain" description="Protein kinase" evidence="16">
    <location>
        <begin position="1065"/>
        <end position="1164"/>
    </location>
</feature>
<feature type="binding site" evidence="13">
    <location>
        <position position="445"/>
    </location>
    <ligand>
        <name>ATP</name>
        <dbReference type="ChEBI" id="CHEBI:30616"/>
    </ligand>
</feature>
<dbReference type="GO" id="GO:0005524">
    <property type="term" value="F:ATP binding"/>
    <property type="evidence" value="ECO:0007669"/>
    <property type="project" value="UniProtKB-UniRule"/>
</dbReference>
<evidence type="ECO:0000256" key="5">
    <source>
        <dbReference type="ARBA" id="ARBA00022729"/>
    </source>
</evidence>
<dbReference type="PROSITE" id="PS00108">
    <property type="entry name" value="PROTEIN_KINASE_ST"/>
    <property type="match status" value="1"/>
</dbReference>
<feature type="chain" id="PRO_5018701861" evidence="15">
    <location>
        <begin position="18"/>
        <end position="1164"/>
    </location>
</feature>
<evidence type="ECO:0000259" key="16">
    <source>
        <dbReference type="PROSITE" id="PS50011"/>
    </source>
</evidence>
<comment type="subcellular location">
    <subcellularLocation>
        <location evidence="1">Membrane</location>
        <topology evidence="1">Single-pass type I membrane protein</topology>
    </subcellularLocation>
</comment>
<dbReference type="GO" id="GO:0004674">
    <property type="term" value="F:protein serine/threonine kinase activity"/>
    <property type="evidence" value="ECO:0007669"/>
    <property type="project" value="UniProtKB-KW"/>
</dbReference>
<evidence type="ECO:0000313" key="17">
    <source>
        <dbReference type="EMBL" id="RWR74573.1"/>
    </source>
</evidence>
<dbReference type="Pfam" id="PF13947">
    <property type="entry name" value="GUB_WAK_bind"/>
    <property type="match status" value="2"/>
</dbReference>
<dbReference type="CDD" id="cd00054">
    <property type="entry name" value="EGF_CA"/>
    <property type="match status" value="1"/>
</dbReference>
<evidence type="ECO:0000256" key="4">
    <source>
        <dbReference type="ARBA" id="ARBA00022692"/>
    </source>
</evidence>
<dbReference type="PROSITE" id="PS01187">
    <property type="entry name" value="EGF_CA"/>
    <property type="match status" value="1"/>
</dbReference>
<comment type="caution">
    <text evidence="17">The sequence shown here is derived from an EMBL/GenBank/DDBJ whole genome shotgun (WGS) entry which is preliminary data.</text>
</comment>
<name>A0A3S3M7B5_9MAGN</name>
<evidence type="ECO:0000256" key="3">
    <source>
        <dbReference type="ARBA" id="ARBA00022679"/>
    </source>
</evidence>
<keyword evidence="6 13" id="KW-0547">Nucleotide-binding</keyword>
<accession>A0A3S3M7B5</accession>
<evidence type="ECO:0000256" key="11">
    <source>
        <dbReference type="ARBA" id="ARBA00023157"/>
    </source>
</evidence>
<keyword evidence="3" id="KW-0808">Transferase</keyword>
<dbReference type="Pfam" id="PF07714">
    <property type="entry name" value="PK_Tyr_Ser-Thr"/>
    <property type="match status" value="1"/>
</dbReference>
<dbReference type="Gene3D" id="1.10.510.10">
    <property type="entry name" value="Transferase(Phosphotransferase) domain 1"/>
    <property type="match status" value="1"/>
</dbReference>
<reference evidence="17 18" key="1">
    <citation type="journal article" date="2019" name="Nat. Plants">
        <title>Stout camphor tree genome fills gaps in understanding of flowering plant genome evolution.</title>
        <authorList>
            <person name="Chaw S.M."/>
            <person name="Liu Y.C."/>
            <person name="Wu Y.W."/>
            <person name="Wang H.Y."/>
            <person name="Lin C.I."/>
            <person name="Wu C.S."/>
            <person name="Ke H.M."/>
            <person name="Chang L.Y."/>
            <person name="Hsu C.Y."/>
            <person name="Yang H.T."/>
            <person name="Sudianto E."/>
            <person name="Hsu M.H."/>
            <person name="Wu K.P."/>
            <person name="Wang L.N."/>
            <person name="Leebens-Mack J.H."/>
            <person name="Tsai I.J."/>
        </authorList>
    </citation>
    <scope>NUCLEOTIDE SEQUENCE [LARGE SCALE GENOMIC DNA]</scope>
    <source>
        <strain evidence="18">cv. Chaw 1501</strain>
        <tissue evidence="17">Young leaves</tissue>
    </source>
</reference>
<dbReference type="PROSITE" id="PS00107">
    <property type="entry name" value="PROTEIN_KINASE_ATP"/>
    <property type="match status" value="2"/>
</dbReference>
<dbReference type="SUPFAM" id="SSF56112">
    <property type="entry name" value="Protein kinase-like (PK-like)"/>
    <property type="match status" value="2"/>
</dbReference>
<feature type="domain" description="Protein kinase" evidence="16">
    <location>
        <begin position="416"/>
        <end position="689"/>
    </location>
</feature>
<dbReference type="InterPro" id="IPR025287">
    <property type="entry name" value="WAK_GUB"/>
</dbReference>
<keyword evidence="8 13" id="KW-0067">ATP-binding</keyword>
<dbReference type="InterPro" id="IPR000742">
    <property type="entry name" value="EGF"/>
</dbReference>
<evidence type="ECO:0000256" key="12">
    <source>
        <dbReference type="ARBA" id="ARBA00023180"/>
    </source>
</evidence>
<keyword evidence="7" id="KW-0418">Kinase</keyword>
<feature type="transmembrane region" description="Helical" evidence="14">
    <location>
        <begin position="998"/>
        <end position="1017"/>
    </location>
</feature>
<dbReference type="InterPro" id="IPR011009">
    <property type="entry name" value="Kinase-like_dom_sf"/>
</dbReference>
<dbReference type="PROSITE" id="PS50011">
    <property type="entry name" value="PROTEIN_KINASE_DOM"/>
    <property type="match status" value="2"/>
</dbReference>
<protein>
    <submittedName>
        <fullName evidence="17">Putative ATP binding protein</fullName>
    </submittedName>
</protein>
<gene>
    <name evidence="17" type="ORF">CKAN_00290800</name>
</gene>
<dbReference type="Pfam" id="PF08488">
    <property type="entry name" value="WAK"/>
    <property type="match status" value="1"/>
</dbReference>
<dbReference type="InterPro" id="IPR017441">
    <property type="entry name" value="Protein_kinase_ATP_BS"/>
</dbReference>
<dbReference type="OrthoDB" id="4062651at2759"/>
<evidence type="ECO:0000256" key="9">
    <source>
        <dbReference type="ARBA" id="ARBA00022989"/>
    </source>
</evidence>
<dbReference type="SMART" id="SM00181">
    <property type="entry name" value="EGF"/>
    <property type="match status" value="4"/>
</dbReference>
<dbReference type="Proteomes" id="UP000283530">
    <property type="component" value="Unassembled WGS sequence"/>
</dbReference>
<dbReference type="InterPro" id="IPR013695">
    <property type="entry name" value="WAK"/>
</dbReference>
<keyword evidence="11" id="KW-1015">Disulfide bond</keyword>
<dbReference type="InterPro" id="IPR008271">
    <property type="entry name" value="Ser/Thr_kinase_AS"/>
</dbReference>
<dbReference type="EMBL" id="QPKB01000001">
    <property type="protein sequence ID" value="RWR74573.1"/>
    <property type="molecule type" value="Genomic_DNA"/>
</dbReference>
<evidence type="ECO:0000313" key="18">
    <source>
        <dbReference type="Proteomes" id="UP000283530"/>
    </source>
</evidence>
<sequence length="1164" mass="131105">MALHWLVQVFLWCLSSATITSSSSSSSSYSRNSENCQRSCGNVSIPYPFGMGEDPACFRNSQFNIICNESSTPPKALLRGQEVLDISLQGQLRAKFPIGWDCYSESGNQTDYYPGFSFDTYGSPYTFSNTRNKFTAIGCDTQAYVYGYPIEDSMQKDKFRFGCMSSCSNPTSVINGSCTGIGCCQSVIPADLKLFGVKIKSFNNHTDVWSFNPCSYAFFVDQEFNLNFSVSDLSNTDFRDRNGQVPVVIDWVVEWNETCQEATRNLTKYACLSENSECSDSINGPGYRCSCSAGYQGNPYVHGGCQDVNECLDKDKNNCVENCCFNLLGSYSCVCPHGTHGDGRINGTRTSLSLLLLLIGSTWTYWMWRKRRSIKLKEKFFQQNGGLLLQQKICSRKGDTFKIFTIEELKRATNNYNDSTIVGQGGYGIVYKGILPNNKIIAIKKSKLVDVSQIEQFINELDILSQINHRNVVKLLGCCLEDQVPILVYEFVSNGTLYHHIHKAEHLPSISIENRLRIAAETAEALAYLHSAASIPIIHRDVKSANILLDKNFTAKVSDFGISRLVPIDQTQITTLIQGTWGYLDPECFPTGKLTPKSDVFSFGVVLVELLTGKKSVCLNRAEEERNLAIHFLNAMKEDRLFEILEEQVRSEGSKEQLMAISRLAMRCLNFKGEERPIMKDVVVDLQELRGNSENCQRSCGNISIPYPFGMGEDPTCFRNQKFNITCNESFTPPKAPLGSNRIKFHIGWECYSESGYRKASDSDVSHHTDRSPYTFSNTRNKFTAIGCDTKAYVYGTPFLNMNGRHDFIFGCMSSCWNPTSVINGSCTGIGCCQTVIPEDLNFYRLEINSFSNHTNVWSFNPCSYAFFVDQDFNLNFSVSDLSNTNFRDRNGQVPVVFDWVVGWNETCQETTRNKTDYACLSENSECFDSTNLPGYRCSCSPGYQGNPYVRGGCQDVNEYLNKDNNNCKENYCINLPGSYNCACPHGTCGDGRINGTGISLCLLLLLIGSTWTYWMWRKRRSIKLKEKFFQQNGGLLLQQKICSRKGDTFKIFSIEELKRATNNYNDSMIVGQGGYGIVYKGILPNNKIIAIKKSKLVDVSQIEQFINELDILSQINHRSVVKLLGCCLKDQVPILVYEFVSNRTLYHHIHKAEHLPSISLENR</sequence>
<evidence type="ECO:0000256" key="10">
    <source>
        <dbReference type="ARBA" id="ARBA00023136"/>
    </source>
</evidence>
<keyword evidence="18" id="KW-1185">Reference proteome</keyword>
<evidence type="ECO:0000256" key="7">
    <source>
        <dbReference type="ARBA" id="ARBA00022777"/>
    </source>
</evidence>
<evidence type="ECO:0000256" key="13">
    <source>
        <dbReference type="PROSITE-ProRule" id="PRU10141"/>
    </source>
</evidence>
<dbReference type="FunFam" id="2.10.25.10:FF:000628">
    <property type="entry name" value="Wall-associated receptor kinase 2"/>
    <property type="match status" value="2"/>
</dbReference>
<dbReference type="SMART" id="SM00220">
    <property type="entry name" value="S_TKc"/>
    <property type="match status" value="1"/>
</dbReference>
<organism evidence="17 18">
    <name type="scientific">Cinnamomum micranthum f. kanehirae</name>
    <dbReference type="NCBI Taxonomy" id="337451"/>
    <lineage>
        <taxon>Eukaryota</taxon>
        <taxon>Viridiplantae</taxon>
        <taxon>Streptophyta</taxon>
        <taxon>Embryophyta</taxon>
        <taxon>Tracheophyta</taxon>
        <taxon>Spermatophyta</taxon>
        <taxon>Magnoliopsida</taxon>
        <taxon>Magnoliidae</taxon>
        <taxon>Laurales</taxon>
        <taxon>Lauraceae</taxon>
        <taxon>Cinnamomum</taxon>
    </lineage>
</organism>
<feature type="signal peptide" evidence="15">
    <location>
        <begin position="1"/>
        <end position="17"/>
    </location>
</feature>
<dbReference type="GO" id="GO:0005886">
    <property type="term" value="C:plasma membrane"/>
    <property type="evidence" value="ECO:0007669"/>
    <property type="project" value="TreeGrafter"/>
</dbReference>
<dbReference type="InterPro" id="IPR018097">
    <property type="entry name" value="EGF_Ca-bd_CS"/>
</dbReference>
<dbReference type="FunFam" id="3.30.200.20:FF:000043">
    <property type="entry name" value="Wall-associated receptor kinase 2"/>
    <property type="match status" value="2"/>
</dbReference>
<dbReference type="Pfam" id="PF00069">
    <property type="entry name" value="Pkinase"/>
    <property type="match status" value="1"/>
</dbReference>